<protein>
    <submittedName>
        <fullName evidence="1">Putative glutamine amidotransferase</fullName>
    </submittedName>
</protein>
<reference evidence="1 2" key="1">
    <citation type="submission" date="2016-11" db="EMBL/GenBank/DDBJ databases">
        <authorList>
            <person name="Jaros S."/>
            <person name="Januszkiewicz K."/>
            <person name="Wedrychowicz H."/>
        </authorList>
    </citation>
    <scope>NUCLEOTIDE SEQUENCE [LARGE SCALE GENOMIC DNA]</scope>
    <source>
        <strain evidence="1 2">CGMCC 1.12145</strain>
    </source>
</reference>
<dbReference type="SUPFAM" id="SSF52317">
    <property type="entry name" value="Class I glutamine amidotransferase-like"/>
    <property type="match status" value="1"/>
</dbReference>
<dbReference type="Pfam" id="PF07722">
    <property type="entry name" value="Peptidase_C26"/>
    <property type="match status" value="1"/>
</dbReference>
<dbReference type="GO" id="GO:0016740">
    <property type="term" value="F:transferase activity"/>
    <property type="evidence" value="ECO:0007669"/>
    <property type="project" value="UniProtKB-KW"/>
</dbReference>
<dbReference type="InterPro" id="IPR029062">
    <property type="entry name" value="Class_I_gatase-like"/>
</dbReference>
<name>A0A1K1NEE3_9FLAO</name>
<keyword evidence="2" id="KW-1185">Reference proteome</keyword>
<dbReference type="PROSITE" id="PS51273">
    <property type="entry name" value="GATASE_TYPE_1"/>
    <property type="match status" value="1"/>
</dbReference>
<dbReference type="OrthoDB" id="9804920at2"/>
<dbReference type="CDD" id="cd01745">
    <property type="entry name" value="GATase1_2"/>
    <property type="match status" value="1"/>
</dbReference>
<proteinExistence type="predicted"/>
<dbReference type="Proteomes" id="UP000182248">
    <property type="component" value="Unassembled WGS sequence"/>
</dbReference>
<keyword evidence="1" id="KW-0808">Transferase</keyword>
<accession>A0A1K1NEE3</accession>
<dbReference type="PANTHER" id="PTHR43235">
    <property type="entry name" value="GLUTAMINE AMIDOTRANSFERASE PB2B2.05-RELATED"/>
    <property type="match status" value="1"/>
</dbReference>
<dbReference type="RefSeq" id="WP_072316464.1">
    <property type="nucleotide sequence ID" value="NZ_FPJE01000005.1"/>
</dbReference>
<dbReference type="GO" id="GO:0016811">
    <property type="term" value="F:hydrolase activity, acting on carbon-nitrogen (but not peptide) bonds, in linear amides"/>
    <property type="evidence" value="ECO:0007669"/>
    <property type="project" value="InterPro"/>
</dbReference>
<keyword evidence="1" id="KW-0315">Glutamine amidotransferase</keyword>
<dbReference type="GO" id="GO:0005829">
    <property type="term" value="C:cytosol"/>
    <property type="evidence" value="ECO:0007669"/>
    <property type="project" value="TreeGrafter"/>
</dbReference>
<dbReference type="InterPro" id="IPR011697">
    <property type="entry name" value="Peptidase_C26"/>
</dbReference>
<dbReference type="PANTHER" id="PTHR43235:SF1">
    <property type="entry name" value="GLUTAMINE AMIDOTRANSFERASE PB2B2.05-RELATED"/>
    <property type="match status" value="1"/>
</dbReference>
<sequence>MRKIGISSCFMYPDKQRNVFGPKSLNYLENDMARYITRKGILPVLIPDVKKDFLDDILSEMDGFVFQGGTDLAPETYGETPVGPWKGDAYRDRYELYMLDFAMKNSKPVFGICRGMQLMNVYFGGSLYQDIATQTTGKDIHRSAERYDTIKHRIEFVPGTYLDTLYRDVPEPYVNTVHHQAVKDLGKNLEIYATSRDGLVEAFGYKKAPEGKVLGVQWHPEFTHTLRGELISEDTLYNAFLEHVKS</sequence>
<evidence type="ECO:0000313" key="1">
    <source>
        <dbReference type="EMBL" id="SFW33818.1"/>
    </source>
</evidence>
<gene>
    <name evidence="1" type="ORF">SAMN02927921_01216</name>
</gene>
<organism evidence="1 2">
    <name type="scientific">Sinomicrobium oceani</name>
    <dbReference type="NCBI Taxonomy" id="1150368"/>
    <lineage>
        <taxon>Bacteria</taxon>
        <taxon>Pseudomonadati</taxon>
        <taxon>Bacteroidota</taxon>
        <taxon>Flavobacteriia</taxon>
        <taxon>Flavobacteriales</taxon>
        <taxon>Flavobacteriaceae</taxon>
        <taxon>Sinomicrobium</taxon>
    </lineage>
</organism>
<evidence type="ECO:0000313" key="2">
    <source>
        <dbReference type="Proteomes" id="UP000182248"/>
    </source>
</evidence>
<dbReference type="InterPro" id="IPR044668">
    <property type="entry name" value="PuuD-like"/>
</dbReference>
<dbReference type="Gene3D" id="3.40.50.880">
    <property type="match status" value="1"/>
</dbReference>
<dbReference type="AlphaFoldDB" id="A0A1K1NEE3"/>
<dbReference type="STRING" id="1150368.SAMN02927921_01216"/>
<dbReference type="EMBL" id="FPJE01000005">
    <property type="protein sequence ID" value="SFW33818.1"/>
    <property type="molecule type" value="Genomic_DNA"/>
</dbReference>